<evidence type="ECO:0000313" key="1">
    <source>
        <dbReference type="Ensembl" id="ENSGMOP00000062612.1"/>
    </source>
</evidence>
<dbReference type="Ensembl" id="ENSGMOT00000039056.1">
    <property type="protein sequence ID" value="ENSGMOP00000062612.1"/>
    <property type="gene ID" value="ENSGMOG00000022602.1"/>
</dbReference>
<evidence type="ECO:0000313" key="2">
    <source>
        <dbReference type="Proteomes" id="UP000694546"/>
    </source>
</evidence>
<reference evidence="1" key="1">
    <citation type="submission" date="2025-08" db="UniProtKB">
        <authorList>
            <consortium name="Ensembl"/>
        </authorList>
    </citation>
    <scope>IDENTIFICATION</scope>
</reference>
<dbReference type="AlphaFoldDB" id="A0A8C5FUQ1"/>
<proteinExistence type="predicted"/>
<protein>
    <submittedName>
        <fullName evidence="1">Uncharacterized protein</fullName>
    </submittedName>
</protein>
<keyword evidence="2" id="KW-1185">Reference proteome</keyword>
<reference evidence="1" key="2">
    <citation type="submission" date="2025-09" db="UniProtKB">
        <authorList>
            <consortium name="Ensembl"/>
        </authorList>
    </citation>
    <scope>IDENTIFICATION</scope>
</reference>
<accession>A0A8C5FUQ1</accession>
<sequence>MKVDEYIHEKGLINILIFFVVAPSICFPRRPTCHSKWIRVPFIPHPCQHLSVTPLFIFLNLCGVI</sequence>
<dbReference type="Proteomes" id="UP000694546">
    <property type="component" value="Chromosome 20"/>
</dbReference>
<organism evidence="1 2">
    <name type="scientific">Gadus morhua</name>
    <name type="common">Atlantic cod</name>
    <dbReference type="NCBI Taxonomy" id="8049"/>
    <lineage>
        <taxon>Eukaryota</taxon>
        <taxon>Metazoa</taxon>
        <taxon>Chordata</taxon>
        <taxon>Craniata</taxon>
        <taxon>Vertebrata</taxon>
        <taxon>Euteleostomi</taxon>
        <taxon>Actinopterygii</taxon>
        <taxon>Neopterygii</taxon>
        <taxon>Teleostei</taxon>
        <taxon>Neoteleostei</taxon>
        <taxon>Acanthomorphata</taxon>
        <taxon>Zeiogadaria</taxon>
        <taxon>Gadariae</taxon>
        <taxon>Gadiformes</taxon>
        <taxon>Gadoidei</taxon>
        <taxon>Gadidae</taxon>
        <taxon>Gadus</taxon>
    </lineage>
</organism>
<name>A0A8C5FUQ1_GADMO</name>